<evidence type="ECO:0000313" key="1">
    <source>
        <dbReference type="EMBL" id="KAI0052881.1"/>
    </source>
</evidence>
<reference evidence="1" key="2">
    <citation type="journal article" date="2022" name="New Phytol.">
        <title>Evolutionary transition to the ectomycorrhizal habit in the genomes of a hyperdiverse lineage of mushroom-forming fungi.</title>
        <authorList>
            <person name="Looney B."/>
            <person name="Miyauchi S."/>
            <person name="Morin E."/>
            <person name="Drula E."/>
            <person name="Courty P.E."/>
            <person name="Kohler A."/>
            <person name="Kuo A."/>
            <person name="LaButti K."/>
            <person name="Pangilinan J."/>
            <person name="Lipzen A."/>
            <person name="Riley R."/>
            <person name="Andreopoulos W."/>
            <person name="He G."/>
            <person name="Johnson J."/>
            <person name="Nolan M."/>
            <person name="Tritt A."/>
            <person name="Barry K.W."/>
            <person name="Grigoriev I.V."/>
            <person name="Nagy L.G."/>
            <person name="Hibbett D."/>
            <person name="Henrissat B."/>
            <person name="Matheny P.B."/>
            <person name="Labbe J."/>
            <person name="Martin F.M."/>
        </authorList>
    </citation>
    <scope>NUCLEOTIDE SEQUENCE</scope>
    <source>
        <strain evidence="1">FP105234-sp</strain>
    </source>
</reference>
<gene>
    <name evidence="1" type="ORF">FA95DRAFT_1532257</name>
</gene>
<dbReference type="Proteomes" id="UP000814033">
    <property type="component" value="Unassembled WGS sequence"/>
</dbReference>
<keyword evidence="2" id="KW-1185">Reference proteome</keyword>
<dbReference type="EMBL" id="MU275843">
    <property type="protein sequence ID" value="KAI0052881.1"/>
    <property type="molecule type" value="Genomic_DNA"/>
</dbReference>
<protein>
    <submittedName>
        <fullName evidence="1">Uncharacterized protein</fullName>
    </submittedName>
</protein>
<comment type="caution">
    <text evidence="1">The sequence shown here is derived from an EMBL/GenBank/DDBJ whole genome shotgun (WGS) entry which is preliminary data.</text>
</comment>
<reference evidence="1" key="1">
    <citation type="submission" date="2021-02" db="EMBL/GenBank/DDBJ databases">
        <authorList>
            <consortium name="DOE Joint Genome Institute"/>
            <person name="Ahrendt S."/>
            <person name="Looney B.P."/>
            <person name="Miyauchi S."/>
            <person name="Morin E."/>
            <person name="Drula E."/>
            <person name="Courty P.E."/>
            <person name="Chicoki N."/>
            <person name="Fauchery L."/>
            <person name="Kohler A."/>
            <person name="Kuo A."/>
            <person name="Labutti K."/>
            <person name="Pangilinan J."/>
            <person name="Lipzen A."/>
            <person name="Riley R."/>
            <person name="Andreopoulos W."/>
            <person name="He G."/>
            <person name="Johnson J."/>
            <person name="Barry K.W."/>
            <person name="Grigoriev I.V."/>
            <person name="Nagy L."/>
            <person name="Hibbett D."/>
            <person name="Henrissat B."/>
            <person name="Matheny P.B."/>
            <person name="Labbe J."/>
            <person name="Martin F."/>
        </authorList>
    </citation>
    <scope>NUCLEOTIDE SEQUENCE</scope>
    <source>
        <strain evidence="1">FP105234-sp</strain>
    </source>
</reference>
<evidence type="ECO:0000313" key="2">
    <source>
        <dbReference type="Proteomes" id="UP000814033"/>
    </source>
</evidence>
<accession>A0ACB8S9R8</accession>
<organism evidence="1 2">
    <name type="scientific">Auriscalpium vulgare</name>
    <dbReference type="NCBI Taxonomy" id="40419"/>
    <lineage>
        <taxon>Eukaryota</taxon>
        <taxon>Fungi</taxon>
        <taxon>Dikarya</taxon>
        <taxon>Basidiomycota</taxon>
        <taxon>Agaricomycotina</taxon>
        <taxon>Agaricomycetes</taxon>
        <taxon>Russulales</taxon>
        <taxon>Auriscalpiaceae</taxon>
        <taxon>Auriscalpium</taxon>
    </lineage>
</organism>
<name>A0ACB8S9R8_9AGAM</name>
<proteinExistence type="predicted"/>
<sequence length="391" mass="44008">MQYAGGQPYNQYNPQYGAYNSQPAYQYQQQPYYQQQQQPQAFQQSQPQYSGQLNTPQYGTSVPFPSPYTAPNQLQPTQSQPRPQRTHTPHPTRRHTSAGTNGQRPLRSALKNGEPRIQAVPVPVSRSRTHSGAAENRARVSSMTRTRTNSSSRMDPDHIFLSILPPNEVDISNIAFQSTVEELREKIFPMWPAGVVHQTHVGHNWHVKFAGNPWKSTGNDSILAQRMICMMFWVLAHQGYVYLTTINTGRASPRLVFIRAPADSLAHFFTMTLNHSGDKVTFINPPAIVTQTLGLSLRTTFPRQISNENVTDEGSYVIELKGGIGGMSRLGIDRDMFLAHILKHINDYAFKLDASIPMARRGLFGLGGRRELWVFKGSESWWNTQAAAGRK</sequence>